<feature type="compositionally biased region" description="Low complexity" evidence="1">
    <location>
        <begin position="147"/>
        <end position="160"/>
    </location>
</feature>
<protein>
    <submittedName>
        <fullName evidence="2">Uncharacterized protein</fullName>
    </submittedName>
</protein>
<feature type="non-terminal residue" evidence="2">
    <location>
        <position position="392"/>
    </location>
</feature>
<dbReference type="Proteomes" id="UP000298061">
    <property type="component" value="Unassembled WGS sequence"/>
</dbReference>
<feature type="compositionally biased region" description="Basic and acidic residues" evidence="1">
    <location>
        <begin position="54"/>
        <end position="68"/>
    </location>
</feature>
<feature type="compositionally biased region" description="Low complexity" evidence="1">
    <location>
        <begin position="69"/>
        <end position="96"/>
    </location>
</feature>
<comment type="caution">
    <text evidence="2">The sequence shown here is derived from an EMBL/GenBank/DDBJ whole genome shotgun (WGS) entry which is preliminary data.</text>
</comment>
<proteinExistence type="predicted"/>
<feature type="compositionally biased region" description="Basic residues" evidence="1">
    <location>
        <begin position="102"/>
        <end position="116"/>
    </location>
</feature>
<evidence type="ECO:0000313" key="2">
    <source>
        <dbReference type="EMBL" id="TFY73093.1"/>
    </source>
</evidence>
<evidence type="ECO:0000256" key="1">
    <source>
        <dbReference type="SAM" id="MobiDB-lite"/>
    </source>
</evidence>
<keyword evidence="3" id="KW-1185">Reference proteome</keyword>
<feature type="region of interest" description="Disordered" evidence="1">
    <location>
        <begin position="1"/>
        <end position="334"/>
    </location>
</feature>
<name>A0A4Y9ZGY9_9AGAM</name>
<feature type="compositionally biased region" description="Acidic residues" evidence="1">
    <location>
        <begin position="279"/>
        <end position="289"/>
    </location>
</feature>
<organism evidence="2 3">
    <name type="scientific">Hericium alpestre</name>
    <dbReference type="NCBI Taxonomy" id="135208"/>
    <lineage>
        <taxon>Eukaryota</taxon>
        <taxon>Fungi</taxon>
        <taxon>Dikarya</taxon>
        <taxon>Basidiomycota</taxon>
        <taxon>Agaricomycotina</taxon>
        <taxon>Agaricomycetes</taxon>
        <taxon>Russulales</taxon>
        <taxon>Hericiaceae</taxon>
        <taxon>Hericium</taxon>
    </lineage>
</organism>
<dbReference type="OrthoDB" id="3234283at2759"/>
<evidence type="ECO:0000313" key="3">
    <source>
        <dbReference type="Proteomes" id="UP000298061"/>
    </source>
</evidence>
<accession>A0A4Y9ZGY9</accession>
<gene>
    <name evidence="2" type="ORF">EWM64_g10919</name>
</gene>
<dbReference type="EMBL" id="SFCI01003318">
    <property type="protein sequence ID" value="TFY73093.1"/>
    <property type="molecule type" value="Genomic_DNA"/>
</dbReference>
<sequence length="392" mass="42222">MAPTTRSRAEPRTRRKSIVYVLIDKTPRNRRAPASTADEEDDKAKPKSKAKGKAKAEVKGKGKARAESEAPAPEPASAEVQVGPSAALPSASADAATEGSKAKAKTKGPSRGKAKAKVQAEAPAPAEPNPELVPPSVSVEAAPELTPQPAASISAAAAHMPSPPPSPPRARPFALPHTPCRKSDIPPPGIRVRYPSSLPPSSPIELSPTPTPREPRTFRQDFAVHPGQPDEQELPVDEWDAEDKENRPADSEEDKENRFIEEDGEEKTDRTVLEPTEPVLDEDVSDNEDLFAKGLRDSRDNSDRWSDIGAGQEDAPIVSALPDEPNPFDLTGIDDFIPEGSDKENDFAFDLPVATTDFERGILQPRSPVPSQLEAARMQAEEDPFGFFAAEK</sequence>
<feature type="compositionally biased region" description="Basic and acidic residues" evidence="1">
    <location>
        <begin position="244"/>
        <end position="272"/>
    </location>
</feature>
<dbReference type="AlphaFoldDB" id="A0A4Y9ZGY9"/>
<feature type="compositionally biased region" description="Basic and acidic residues" evidence="1">
    <location>
        <begin position="290"/>
        <end position="306"/>
    </location>
</feature>
<feature type="compositionally biased region" description="Acidic residues" evidence="1">
    <location>
        <begin position="230"/>
        <end position="243"/>
    </location>
</feature>
<reference evidence="2 3" key="1">
    <citation type="submission" date="2019-02" db="EMBL/GenBank/DDBJ databases">
        <title>Genome sequencing of the rare red list fungi Hericium alpestre (H. flagellum).</title>
        <authorList>
            <person name="Buettner E."/>
            <person name="Kellner H."/>
        </authorList>
    </citation>
    <scope>NUCLEOTIDE SEQUENCE [LARGE SCALE GENOMIC DNA]</scope>
    <source>
        <strain evidence="2 3">DSM 108284</strain>
    </source>
</reference>
<feature type="compositionally biased region" description="Pro residues" evidence="1">
    <location>
        <begin position="161"/>
        <end position="170"/>
    </location>
</feature>